<dbReference type="InParanoid" id="M9SEA6"/>
<accession>M9SEA6</accession>
<evidence type="ECO:0000313" key="2">
    <source>
        <dbReference type="Proteomes" id="UP000012672"/>
    </source>
</evidence>
<organism evidence="1 2">
    <name type="scientific">Methanomethylophilus alvi (strain Mx1201)</name>
    <dbReference type="NCBI Taxonomy" id="1236689"/>
    <lineage>
        <taxon>Archaea</taxon>
        <taxon>Methanobacteriati</taxon>
        <taxon>Thermoplasmatota</taxon>
        <taxon>Thermoplasmata</taxon>
        <taxon>Methanomassiliicoccales</taxon>
        <taxon>Methanomethylophilaceae</taxon>
        <taxon>Methanomethylophilus</taxon>
    </lineage>
</organism>
<dbReference type="HOGENOM" id="CLU_2783834_0_0_2"/>
<dbReference type="AlphaFoldDB" id="M9SEA6"/>
<dbReference type="Proteomes" id="UP000012672">
    <property type="component" value="Chromosome"/>
</dbReference>
<keyword evidence="2" id="KW-1185">Reference proteome</keyword>
<sequence>MFHVPFPEQFEGLFQFRVGCHGRRKIVCDIKVGRSFFQSPYVHYQVREPSDRLLGAVLLSETVFYPLT</sequence>
<dbReference type="KEGG" id="max:MMALV_13040"/>
<dbReference type="STRING" id="1236689.MMALV_13040"/>
<reference evidence="1 2" key="1">
    <citation type="journal article" date="2012" name="J. Bacteriol.">
        <title>Genome sequence of 'Candidatus Methanomethylophilus alvus' Mx1201, a methanogenic archaeon from the human gut belonging to a seventh order of methanogens.</title>
        <authorList>
            <person name="Borrel G."/>
            <person name="Harris H.M."/>
            <person name="Tottey W."/>
            <person name="Mihajlovski A."/>
            <person name="Parisot N."/>
            <person name="Peyretaillade E."/>
            <person name="Peyret P."/>
            <person name="Gribaldo S."/>
            <person name="O'Toole P.W."/>
            <person name="Brugere J.F."/>
        </authorList>
    </citation>
    <scope>NUCLEOTIDE SEQUENCE [LARGE SCALE GENOMIC DNA]</scope>
    <source>
        <strain evidence="1 2">Mx1201</strain>
    </source>
</reference>
<proteinExistence type="predicted"/>
<name>M9SEA6_METAX</name>
<evidence type="ECO:0000313" key="1">
    <source>
        <dbReference type="EMBL" id="AGI86034.1"/>
    </source>
</evidence>
<protein>
    <submittedName>
        <fullName evidence="1">Uncharacterized protein</fullName>
    </submittedName>
</protein>
<dbReference type="EMBL" id="CP004049">
    <property type="protein sequence ID" value="AGI86034.1"/>
    <property type="molecule type" value="Genomic_DNA"/>
</dbReference>
<gene>
    <name evidence="1" type="ORF">MMALV_13040</name>
</gene>